<dbReference type="Proteomes" id="UP000038010">
    <property type="component" value="Unassembled WGS sequence"/>
</dbReference>
<keyword evidence="3" id="KW-1185">Reference proteome</keyword>
<dbReference type="PANTHER" id="PTHR36156:SF3">
    <property type="entry name" value="CUPIN 2 CONSERVED BARREL DOMAIN-CONTAINING PROTEIN"/>
    <property type="match status" value="1"/>
</dbReference>
<dbReference type="AlphaFoldDB" id="A0A0N1HUA5"/>
<evidence type="ECO:0000259" key="1">
    <source>
        <dbReference type="Pfam" id="PF07883"/>
    </source>
</evidence>
<dbReference type="PANTHER" id="PTHR36156">
    <property type="entry name" value="SLR2101 PROTEIN"/>
    <property type="match status" value="1"/>
</dbReference>
<evidence type="ECO:0000313" key="2">
    <source>
        <dbReference type="EMBL" id="KPI40416.1"/>
    </source>
</evidence>
<dbReference type="VEuPathDB" id="FungiDB:AB675_7433"/>
<organism evidence="2 3">
    <name type="scientific">Cyphellophora attinorum</name>
    <dbReference type="NCBI Taxonomy" id="1664694"/>
    <lineage>
        <taxon>Eukaryota</taxon>
        <taxon>Fungi</taxon>
        <taxon>Dikarya</taxon>
        <taxon>Ascomycota</taxon>
        <taxon>Pezizomycotina</taxon>
        <taxon>Eurotiomycetes</taxon>
        <taxon>Chaetothyriomycetidae</taxon>
        <taxon>Chaetothyriales</taxon>
        <taxon>Cyphellophoraceae</taxon>
        <taxon>Cyphellophora</taxon>
    </lineage>
</organism>
<dbReference type="STRING" id="1664694.A0A0N1HUA5"/>
<name>A0A0N1HUA5_9EURO</name>
<dbReference type="InterPro" id="IPR013096">
    <property type="entry name" value="Cupin_2"/>
</dbReference>
<dbReference type="RefSeq" id="XP_018000379.1">
    <property type="nucleotide sequence ID" value="XM_018147802.1"/>
</dbReference>
<dbReference type="Pfam" id="PF07883">
    <property type="entry name" value="Cupin_2"/>
    <property type="match status" value="1"/>
</dbReference>
<protein>
    <recommendedName>
        <fullName evidence="1">Cupin type-2 domain-containing protein</fullName>
    </recommendedName>
</protein>
<feature type="domain" description="Cupin type-2" evidence="1">
    <location>
        <begin position="83"/>
        <end position="151"/>
    </location>
</feature>
<dbReference type="EMBL" id="LFJN01000012">
    <property type="protein sequence ID" value="KPI40416.1"/>
    <property type="molecule type" value="Genomic_DNA"/>
</dbReference>
<proteinExistence type="predicted"/>
<gene>
    <name evidence="2" type="ORF">AB675_7433</name>
</gene>
<dbReference type="CDD" id="cd02231">
    <property type="entry name" value="cupin_BLL6423-like"/>
    <property type="match status" value="1"/>
</dbReference>
<dbReference type="GeneID" id="28739682"/>
<comment type="caution">
    <text evidence="2">The sequence shown here is derived from an EMBL/GenBank/DDBJ whole genome shotgun (WGS) entry which is preliminary data.</text>
</comment>
<evidence type="ECO:0000313" key="3">
    <source>
        <dbReference type="Proteomes" id="UP000038010"/>
    </source>
</evidence>
<dbReference type="InterPro" id="IPR011051">
    <property type="entry name" value="RmlC_Cupin_sf"/>
</dbReference>
<dbReference type="InterPro" id="IPR014710">
    <property type="entry name" value="RmlC-like_jellyroll"/>
</dbReference>
<reference evidence="2 3" key="1">
    <citation type="submission" date="2015-06" db="EMBL/GenBank/DDBJ databases">
        <title>Draft genome of the ant-associated black yeast Phialophora attae CBS 131958.</title>
        <authorList>
            <person name="Moreno L.F."/>
            <person name="Stielow B.J."/>
            <person name="de Hoog S."/>
            <person name="Vicente V.A."/>
            <person name="Weiss V.A."/>
            <person name="de Vries M."/>
            <person name="Cruz L.M."/>
            <person name="Souza E.M."/>
        </authorList>
    </citation>
    <scope>NUCLEOTIDE SEQUENCE [LARGE SCALE GENOMIC DNA]</scope>
    <source>
        <strain evidence="2 3">CBS 131958</strain>
    </source>
</reference>
<dbReference type="SUPFAM" id="SSF51182">
    <property type="entry name" value="RmlC-like cupins"/>
    <property type="match status" value="1"/>
</dbReference>
<sequence>MELPPCKRYITTVLPDGKSVHRPFSPLIHNELPGTGSMARAYSIKSIPAQLQGEEDIKAYESDQGVASHKSVDIVGPGANLSVVNLAPGAESPMHKTPSLDFSVCVAGVVDHILDSGESIRLYPGDHVVQRETNHKWVNASSSEAARLIAVILQVRPSQSTDRNLYDYVWLVFTKGKAATFYWVMAETLRCHRLCGEIMQA</sequence>
<accession>A0A0N1HUA5</accession>
<dbReference type="OrthoDB" id="5840532at2759"/>
<dbReference type="Gene3D" id="2.60.120.10">
    <property type="entry name" value="Jelly Rolls"/>
    <property type="match status" value="1"/>
</dbReference>
<dbReference type="InterPro" id="IPR047142">
    <property type="entry name" value="OryJ/VirC-like"/>
</dbReference>